<organism evidence="2 3">
    <name type="scientific">Lactobacillus corticis</name>
    <dbReference type="NCBI Taxonomy" id="2201249"/>
    <lineage>
        <taxon>Bacteria</taxon>
        <taxon>Bacillati</taxon>
        <taxon>Bacillota</taxon>
        <taxon>Bacilli</taxon>
        <taxon>Lactobacillales</taxon>
        <taxon>Lactobacillaceae</taxon>
        <taxon>Lactobacillus</taxon>
    </lineage>
</organism>
<gene>
    <name evidence="2" type="ORF">LCB40_12690</name>
</gene>
<dbReference type="EMBL" id="BMAY01000009">
    <property type="protein sequence ID" value="GFZ27389.1"/>
    <property type="molecule type" value="Genomic_DNA"/>
</dbReference>
<dbReference type="AlphaFoldDB" id="A0A916VJ85"/>
<proteinExistence type="predicted"/>
<reference evidence="2" key="1">
    <citation type="submission" date="2020-08" db="EMBL/GenBank/DDBJ databases">
        <title>Taxonomic study for Lactobacillus species isolated from hardwood bark.</title>
        <authorList>
            <person name="Tohno M."/>
            <person name="Tanizawa Y."/>
        </authorList>
    </citation>
    <scope>NUCLEOTIDE SEQUENCE</scope>
    <source>
        <strain evidence="2">B40</strain>
    </source>
</reference>
<protein>
    <submittedName>
        <fullName evidence="2">Uncharacterized protein</fullName>
    </submittedName>
</protein>
<feature type="transmembrane region" description="Helical" evidence="1">
    <location>
        <begin position="31"/>
        <end position="53"/>
    </location>
</feature>
<evidence type="ECO:0000313" key="3">
    <source>
        <dbReference type="Proteomes" id="UP000677218"/>
    </source>
</evidence>
<evidence type="ECO:0000313" key="2">
    <source>
        <dbReference type="EMBL" id="GFZ27389.1"/>
    </source>
</evidence>
<evidence type="ECO:0000256" key="1">
    <source>
        <dbReference type="SAM" id="Phobius"/>
    </source>
</evidence>
<keyword evidence="1" id="KW-0812">Transmembrane</keyword>
<name>A0A916VJ85_9LACO</name>
<keyword evidence="3" id="KW-1185">Reference proteome</keyword>
<sequence length="58" mass="6336">MKTWTKVVLALVGGGCLDGWLRFRTGEEGNLLVHTVVFLLGAAVCWAGAELFARIHHD</sequence>
<keyword evidence="1" id="KW-1133">Transmembrane helix</keyword>
<keyword evidence="1" id="KW-0472">Membrane</keyword>
<accession>A0A916VJ85</accession>
<comment type="caution">
    <text evidence="2">The sequence shown here is derived from an EMBL/GenBank/DDBJ whole genome shotgun (WGS) entry which is preliminary data.</text>
</comment>
<dbReference type="Proteomes" id="UP000677218">
    <property type="component" value="Unassembled WGS sequence"/>
</dbReference>
<dbReference type="RefSeq" id="WP_212781080.1">
    <property type="nucleotide sequence ID" value="NZ_BMAY01000009.1"/>
</dbReference>